<keyword evidence="3" id="KW-1185">Reference proteome</keyword>
<name>A0ABU2T7J4_9ACTN</name>
<feature type="compositionally biased region" description="Polar residues" evidence="1">
    <location>
        <begin position="45"/>
        <end position="58"/>
    </location>
</feature>
<feature type="region of interest" description="Disordered" evidence="1">
    <location>
        <begin position="1"/>
        <end position="22"/>
    </location>
</feature>
<gene>
    <name evidence="2" type="ORF">RM550_15800</name>
</gene>
<dbReference type="EMBL" id="JAVRFE010000018">
    <property type="protein sequence ID" value="MDT0457187.1"/>
    <property type="molecule type" value="Genomic_DNA"/>
</dbReference>
<feature type="compositionally biased region" description="Basic residues" evidence="1">
    <location>
        <begin position="1"/>
        <end position="15"/>
    </location>
</feature>
<dbReference type="RefSeq" id="WP_311624336.1">
    <property type="nucleotide sequence ID" value="NZ_JAVRFE010000018.1"/>
</dbReference>
<feature type="region of interest" description="Disordered" evidence="1">
    <location>
        <begin position="34"/>
        <end position="58"/>
    </location>
</feature>
<accession>A0ABU2T7J4</accession>
<evidence type="ECO:0000313" key="3">
    <source>
        <dbReference type="Proteomes" id="UP001180551"/>
    </source>
</evidence>
<organism evidence="2 3">
    <name type="scientific">Streptomyces mooreae</name>
    <dbReference type="NCBI Taxonomy" id="3075523"/>
    <lineage>
        <taxon>Bacteria</taxon>
        <taxon>Bacillati</taxon>
        <taxon>Actinomycetota</taxon>
        <taxon>Actinomycetes</taxon>
        <taxon>Kitasatosporales</taxon>
        <taxon>Streptomycetaceae</taxon>
        <taxon>Streptomyces</taxon>
    </lineage>
</organism>
<protein>
    <submittedName>
        <fullName evidence="2">Uncharacterized protein</fullName>
    </submittedName>
</protein>
<proteinExistence type="predicted"/>
<sequence>MTHDRHHLSGGRHPRGPLADGLAHLTDELNRQVGHARPPLDGRSATFTDCVNEAPQQS</sequence>
<evidence type="ECO:0000313" key="2">
    <source>
        <dbReference type="EMBL" id="MDT0457187.1"/>
    </source>
</evidence>
<dbReference type="Proteomes" id="UP001180551">
    <property type="component" value="Unassembled WGS sequence"/>
</dbReference>
<comment type="caution">
    <text evidence="2">The sequence shown here is derived from an EMBL/GenBank/DDBJ whole genome shotgun (WGS) entry which is preliminary data.</text>
</comment>
<evidence type="ECO:0000256" key="1">
    <source>
        <dbReference type="SAM" id="MobiDB-lite"/>
    </source>
</evidence>
<reference evidence="2" key="1">
    <citation type="submission" date="2024-05" db="EMBL/GenBank/DDBJ databases">
        <title>30 novel species of actinomycetes from the DSMZ collection.</title>
        <authorList>
            <person name="Nouioui I."/>
        </authorList>
    </citation>
    <scope>NUCLEOTIDE SEQUENCE</scope>
    <source>
        <strain evidence="2">DSM 41527</strain>
    </source>
</reference>